<evidence type="ECO:0000259" key="15">
    <source>
        <dbReference type="PROSITE" id="PS50268"/>
    </source>
</evidence>
<feature type="domain" description="Cadherin" evidence="15">
    <location>
        <begin position="1551"/>
        <end position="1656"/>
    </location>
</feature>
<dbReference type="GO" id="GO:0007156">
    <property type="term" value="P:homophilic cell adhesion via plasma membrane adhesion molecules"/>
    <property type="evidence" value="ECO:0007669"/>
    <property type="project" value="InterPro"/>
</dbReference>
<dbReference type="GO" id="GO:0016477">
    <property type="term" value="P:cell migration"/>
    <property type="evidence" value="ECO:0007669"/>
    <property type="project" value="TreeGrafter"/>
</dbReference>
<feature type="domain" description="Cadherin" evidence="15">
    <location>
        <begin position="825"/>
        <end position="934"/>
    </location>
</feature>
<feature type="domain" description="Cadherin" evidence="15">
    <location>
        <begin position="719"/>
        <end position="824"/>
    </location>
</feature>
<dbReference type="PROSITE" id="PS00232">
    <property type="entry name" value="CADHERIN_1"/>
    <property type="match status" value="8"/>
</dbReference>
<dbReference type="GO" id="GO:0048729">
    <property type="term" value="P:tissue morphogenesis"/>
    <property type="evidence" value="ECO:0007669"/>
    <property type="project" value="UniProtKB-ARBA"/>
</dbReference>
<feature type="region of interest" description="Disordered" evidence="13">
    <location>
        <begin position="2312"/>
        <end position="2350"/>
    </location>
</feature>
<gene>
    <name evidence="16" type="ORF">DGYR_LOCUS13180</name>
</gene>
<dbReference type="GO" id="GO:0008013">
    <property type="term" value="F:beta-catenin binding"/>
    <property type="evidence" value="ECO:0007669"/>
    <property type="project" value="TreeGrafter"/>
</dbReference>
<feature type="domain" description="Cadherin" evidence="15">
    <location>
        <begin position="618"/>
        <end position="718"/>
    </location>
</feature>
<protein>
    <submittedName>
        <fullName evidence="16">DgyrCDS14066</fullName>
    </submittedName>
</protein>
<feature type="domain" description="Cadherin" evidence="15">
    <location>
        <begin position="1967"/>
        <end position="2073"/>
    </location>
</feature>
<feature type="domain" description="Cadherin" evidence="15">
    <location>
        <begin position="1664"/>
        <end position="1758"/>
    </location>
</feature>
<evidence type="ECO:0000256" key="11">
    <source>
        <dbReference type="ARBA" id="ARBA00023180"/>
    </source>
</evidence>
<dbReference type="Gene3D" id="2.60.40.60">
    <property type="entry name" value="Cadherins"/>
    <property type="match status" value="22"/>
</dbReference>
<dbReference type="PANTHER" id="PTHR24027:SF422">
    <property type="entry name" value="CADHERIN DOMAIN-CONTAINING PROTEIN"/>
    <property type="match status" value="1"/>
</dbReference>
<keyword evidence="10" id="KW-1015">Disulfide bond</keyword>
<dbReference type="InterPro" id="IPR020894">
    <property type="entry name" value="Cadherin_CS"/>
</dbReference>
<dbReference type="FunFam" id="2.60.40.60:FF:000020">
    <property type="entry name" value="Dachsous cadherin-related 1b"/>
    <property type="match status" value="5"/>
</dbReference>
<feature type="compositionally biased region" description="Polar residues" evidence="13">
    <location>
        <begin position="2477"/>
        <end position="2498"/>
    </location>
</feature>
<dbReference type="Proteomes" id="UP000549394">
    <property type="component" value="Unassembled WGS sequence"/>
</dbReference>
<dbReference type="CDD" id="cd11304">
    <property type="entry name" value="Cadherin_repeat"/>
    <property type="match status" value="22"/>
</dbReference>
<evidence type="ECO:0000256" key="4">
    <source>
        <dbReference type="ARBA" id="ARBA00022729"/>
    </source>
</evidence>
<dbReference type="FunFam" id="2.60.40.60:FF:000092">
    <property type="entry name" value="Protocadherin 8"/>
    <property type="match status" value="2"/>
</dbReference>
<evidence type="ECO:0000256" key="7">
    <source>
        <dbReference type="ARBA" id="ARBA00022889"/>
    </source>
</evidence>
<keyword evidence="3 14" id="KW-0812">Transmembrane</keyword>
<feature type="region of interest" description="Disordered" evidence="13">
    <location>
        <begin position="2362"/>
        <end position="2384"/>
    </location>
</feature>
<name>A0A7I8WCG6_9ANNE</name>
<dbReference type="SUPFAM" id="SSF49313">
    <property type="entry name" value="Cadherin-like"/>
    <property type="match status" value="22"/>
</dbReference>
<feature type="domain" description="Cadherin" evidence="15">
    <location>
        <begin position="2074"/>
        <end position="2169"/>
    </location>
</feature>
<dbReference type="PRINTS" id="PR00205">
    <property type="entry name" value="CADHERIN"/>
</dbReference>
<feature type="domain" description="Cadherin" evidence="15">
    <location>
        <begin position="300"/>
        <end position="400"/>
    </location>
</feature>
<evidence type="ECO:0000256" key="12">
    <source>
        <dbReference type="PROSITE-ProRule" id="PRU00043"/>
    </source>
</evidence>
<evidence type="ECO:0000256" key="13">
    <source>
        <dbReference type="SAM" id="MobiDB-lite"/>
    </source>
</evidence>
<evidence type="ECO:0000313" key="16">
    <source>
        <dbReference type="EMBL" id="CAD5125875.1"/>
    </source>
</evidence>
<keyword evidence="2" id="KW-0245">EGF-like domain</keyword>
<feature type="domain" description="Cadherin" evidence="15">
    <location>
        <begin position="934"/>
        <end position="1038"/>
    </location>
</feature>
<feature type="domain" description="Cadherin" evidence="15">
    <location>
        <begin position="1453"/>
        <end position="1550"/>
    </location>
</feature>
<dbReference type="GO" id="GO:0007163">
    <property type="term" value="P:establishment or maintenance of cell polarity"/>
    <property type="evidence" value="ECO:0007669"/>
    <property type="project" value="UniProtKB-ARBA"/>
</dbReference>
<evidence type="ECO:0000256" key="10">
    <source>
        <dbReference type="ARBA" id="ARBA00023157"/>
    </source>
</evidence>
<evidence type="ECO:0000256" key="3">
    <source>
        <dbReference type="ARBA" id="ARBA00022692"/>
    </source>
</evidence>
<dbReference type="PROSITE" id="PS50268">
    <property type="entry name" value="CADHERIN_2"/>
    <property type="match status" value="22"/>
</dbReference>
<dbReference type="GO" id="GO:0005509">
    <property type="term" value="F:calcium ion binding"/>
    <property type="evidence" value="ECO:0007669"/>
    <property type="project" value="UniProtKB-UniRule"/>
</dbReference>
<dbReference type="FunFam" id="2.60.40.60:FF:000080">
    <property type="entry name" value="FAT atypical cadherin 1"/>
    <property type="match status" value="1"/>
</dbReference>
<feature type="domain" description="Cadherin" evidence="15">
    <location>
        <begin position="93"/>
        <end position="197"/>
    </location>
</feature>
<dbReference type="FunFam" id="2.60.40.60:FF:000039">
    <property type="entry name" value="FAT atypical cadherin 3"/>
    <property type="match status" value="4"/>
</dbReference>
<dbReference type="GO" id="GO:0016342">
    <property type="term" value="C:catenin complex"/>
    <property type="evidence" value="ECO:0007669"/>
    <property type="project" value="TreeGrafter"/>
</dbReference>
<dbReference type="OrthoDB" id="6252479at2759"/>
<dbReference type="InterPro" id="IPR039808">
    <property type="entry name" value="Cadherin"/>
</dbReference>
<keyword evidence="9 14" id="KW-0472">Membrane</keyword>
<feature type="domain" description="Cadherin" evidence="15">
    <location>
        <begin position="1249"/>
        <end position="1353"/>
    </location>
</feature>
<evidence type="ECO:0000313" key="17">
    <source>
        <dbReference type="Proteomes" id="UP000549394"/>
    </source>
</evidence>
<feature type="domain" description="Cadherin" evidence="15">
    <location>
        <begin position="507"/>
        <end position="608"/>
    </location>
</feature>
<sequence length="2498" mass="278098">MTGHSNEQIELFGVIATDNDCSPTELTYSTENSISPFRIESNSGKICIGSRLDYNAQNVYEFNVIATDSGGLATSTLVKIHVSDVNNNYPIFEQTNIEVSIPPTFGVSNPILAVRANDKDTGYYGLVTYSIKSGNINGLFVIDKYTGVVKLTRDISHLSLDSFALEIACQDGGGRKAQANAFVSILILRPSSSAPKVSFSKTLYSFEIDENSSKGAYIGRVAAALSSGTTPIYYTLLSGNQLNFTQLDPNTGTLRVNESPNHEKAKVVFLRIQARSGNVLATAQANITIKDLNDNTPKFNSNQVNLNLNERIHIGTEVYSVKATDEDSQQNGRIRYNLIDPTNTFILDESILKLQKKLNFEETKKYELKIIASDQGFPQKSTSLKLNIAVLDTNDHSPVFPRSLYKIETSENVDIATSLAKISAVDKDSRLNGKVIYDLEGPSNVKRHFGIFPNNGVLFNKVKLDREKASDFMFKIVARDRGTPSQTSTTSVILTILDSNDNAPQSLEDEYNFKISESKGPLAIVGSLYAHDIDEGINSKLSYSIEENALFSINSETGTIQLRKKLDRETQAYHELMATISDSGEPPLSAKIKVTIRVEDANDNKPEFTYIDQLVLDVNENEAKGYFLANVTAHDPDDGVNGAIRYFLEPDSDNEADYRSFRIHTHSGALRTHKVLDYEAKQFYSFRVEARDSGNPVLSNYQRVRVNVRDINEHQPRFDSNIIRFTVKENVPLPYIVGKLNASDLDFGASGTISYWIVGGNPFGTFGVNRTSGEIYAARTIDYELACQHEMIVEALDNSPNSPKFSKVKVIIKIEDINDNAPIMQALPPSISISENSPRGSLLHTFLATDKDDGPRGKVRYHIDNSDSCCSTWFMINENTGELRVNGNVDHEETNETFIVLKAQDQDPDSAQRLSVSSVIRIKILDENDNKPLFDVQSKIYMMEDEKVGYPVINIFATDKDSGLNGRLTYAIVSGNERGDFTLNPLTGLLSTSELLDRETIASYVLNISAQDGGTPRQISYHALRINLVDVNDDVPKFEYDIYEATIKENQKPGQIVRTVKAIDNDEGDFGTVEYLIPNGIAQNLFKINPNNGLITTTQKIDRESLDPGFVVFSVYARDKAYPAHYSSCQIHVLIEDENDNFPQFKHDHQTIYVDENERRTAVIYQFFASDKDLDQNSILKFDIIGGNTGKKFSIDQHNGELRAEPLDREEKASYTLTVLARDNGSPSKSSSATLTVLVNDENDNSPIFSSNYDISIPEDVDVGKEIVLISASDLDEGANAKISYYLDQDARGLFRIEKKTGKLRTRKRLDREKQEQIQISVCAKDGSPYNPKTTCTSVRIRLTDINDNAPEFEKSAYFSDDDDGIRDKFILQIKATDKDEGNNAKISFSIKENSQYFSINSKSGEIRTKANVPTGSYALTVLAKDGGSSQLSSSVPVRIRIGNKSGNNLQFTEAVYQVTLDENAPEDTIVTNVRTTSGNGVVYTFISGNELDTFKIDARGRITVKNNKRLDFEEIQTLKLVVLGESAGTYAYCTVDITIRDVNDNSPIFSENLYEAFISEENPPDLIVAQVSALDIDSDQYSKLTYHIISGNTNEVFKIEPAYTGVIKTNVILDREIKDRYELIIEAKDKGFPVNSASCTFIVTVLDVNDNAPFWPRYSPKKISENSQIGSIVMQVTANDADVDPKITYRLLTNPHQTFTIDRYNNTGHIFLAKKLDYELEKRFVLTIEATDADKKHTSTTTVEILVEDENDNAPKLDQSQYYVKVNELTKANQIVIRLNATDLDDGDNGRLTYEIEGGNQNFSIDATTGVISTKTDIVYTNNPIELYVQVRDNGKDPKSVKGQVIIDITDVNNNSPVFLNKNHQSFLLREDSSINHLIGKFTATDDDHSDNGKIEYHLQSAEDSSKFVLSLATGNLFLAKPLDREEKSIYTLTIIAKDKGLTPLSASITCTVIVTDVNDEKPICEKNVYETSLSEKATIRNNFLQVKANDLDEGPNSVISYSILSGNEGNQFSINSKTGQLQLNKRLNYEWKHEHEVTIQAKDSPTNGEALFGFCTVKVHVEDENEYPPQFPRPVFTAAVKENQTPPTKIMSIPANDKDGGRYGYLEYQLLTKTKEFFIKSSTLYTNITMDYEGVRNYKLEILVKDAGDKSAKANLYVEVEPLKPIFTEEDYLFQIFANVRVGQYIGQVKAVDQRTPKSPVTYSIVSNNPASQKFSINSTGHVKTTANLINIKEERLELTIRAQAGTRSSLVTVWITLSRDCEGCSPSSGSSESDGLLLVLMVIFGIIAVIACVIIVVFLILRKTRRKKVPPPATFSTTTSSLPRTSNGFLHSDHHSSPTSGRGSVSEVDKEITMINDSRTSYSSGDRVADSGLPDETPPTPLNHVEYLARLGIEPVKVNGRSIESIQSFGEEGGGTYMWDHLLNWQPEFANMSQVFTEIGDLQDIAVRKEPTKIVQQRTNTAFSVPRTDPPPVLTSTPPRTVNQSNTNNQFEFRI</sequence>
<evidence type="ECO:0000256" key="1">
    <source>
        <dbReference type="ARBA" id="ARBA00004167"/>
    </source>
</evidence>
<feature type="domain" description="Cadherin" evidence="15">
    <location>
        <begin position="14"/>
        <end position="92"/>
    </location>
</feature>
<dbReference type="InterPro" id="IPR015919">
    <property type="entry name" value="Cadherin-like_sf"/>
</dbReference>
<feature type="domain" description="Cadherin" evidence="15">
    <location>
        <begin position="1759"/>
        <end position="1860"/>
    </location>
</feature>
<feature type="compositionally biased region" description="Low complexity" evidence="13">
    <location>
        <begin position="2317"/>
        <end position="2326"/>
    </location>
</feature>
<feature type="domain" description="Cadherin" evidence="15">
    <location>
        <begin position="401"/>
        <end position="506"/>
    </location>
</feature>
<feature type="domain" description="Cadherin" evidence="15">
    <location>
        <begin position="1862"/>
        <end position="1966"/>
    </location>
</feature>
<dbReference type="FunFam" id="2.60.40.60:FF:000116">
    <property type="entry name" value="Dachsous cadherin-related 2"/>
    <property type="match status" value="2"/>
</dbReference>
<dbReference type="InterPro" id="IPR002126">
    <property type="entry name" value="Cadherin-like_dom"/>
</dbReference>
<accession>A0A7I8WCG6</accession>
<dbReference type="GO" id="GO:0048731">
    <property type="term" value="P:system development"/>
    <property type="evidence" value="ECO:0007669"/>
    <property type="project" value="UniProtKB-ARBA"/>
</dbReference>
<reference evidence="16 17" key="1">
    <citation type="submission" date="2020-08" db="EMBL/GenBank/DDBJ databases">
        <authorList>
            <person name="Hejnol A."/>
        </authorList>
    </citation>
    <scope>NUCLEOTIDE SEQUENCE [LARGE SCALE GENOMIC DNA]</scope>
</reference>
<evidence type="ECO:0000256" key="5">
    <source>
        <dbReference type="ARBA" id="ARBA00022737"/>
    </source>
</evidence>
<keyword evidence="11" id="KW-0325">Glycoprotein</keyword>
<keyword evidence="8 14" id="KW-1133">Transmembrane helix</keyword>
<feature type="region of interest" description="Disordered" evidence="13">
    <location>
        <begin position="2466"/>
        <end position="2498"/>
    </location>
</feature>
<dbReference type="FunFam" id="2.60.40.60:FF:000015">
    <property type="entry name" value="FAT atypical cadherin 1"/>
    <property type="match status" value="1"/>
</dbReference>
<feature type="domain" description="Cadherin" evidence="15">
    <location>
        <begin position="2170"/>
        <end position="2271"/>
    </location>
</feature>
<dbReference type="Pfam" id="PF00028">
    <property type="entry name" value="Cadherin"/>
    <property type="match status" value="20"/>
</dbReference>
<dbReference type="PANTHER" id="PTHR24027">
    <property type="entry name" value="CADHERIN-23"/>
    <property type="match status" value="1"/>
</dbReference>
<feature type="domain" description="Cadherin" evidence="15">
    <location>
        <begin position="1146"/>
        <end position="1249"/>
    </location>
</feature>
<keyword evidence="7" id="KW-0130">Cell adhesion</keyword>
<organism evidence="16 17">
    <name type="scientific">Dimorphilus gyrociliatus</name>
    <dbReference type="NCBI Taxonomy" id="2664684"/>
    <lineage>
        <taxon>Eukaryota</taxon>
        <taxon>Metazoa</taxon>
        <taxon>Spiralia</taxon>
        <taxon>Lophotrochozoa</taxon>
        <taxon>Annelida</taxon>
        <taxon>Polychaeta</taxon>
        <taxon>Polychaeta incertae sedis</taxon>
        <taxon>Dinophilidae</taxon>
        <taxon>Dimorphilus</taxon>
    </lineage>
</organism>
<evidence type="ECO:0000256" key="2">
    <source>
        <dbReference type="ARBA" id="ARBA00022536"/>
    </source>
</evidence>
<dbReference type="EMBL" id="CAJFCJ010000029">
    <property type="protein sequence ID" value="CAD5125875.1"/>
    <property type="molecule type" value="Genomic_DNA"/>
</dbReference>
<comment type="caution">
    <text evidence="16">The sequence shown here is derived from an EMBL/GenBank/DDBJ whole genome shotgun (WGS) entry which is preliminary data.</text>
</comment>
<evidence type="ECO:0000256" key="6">
    <source>
        <dbReference type="ARBA" id="ARBA00022837"/>
    </source>
</evidence>
<dbReference type="GO" id="GO:0045296">
    <property type="term" value="F:cadherin binding"/>
    <property type="evidence" value="ECO:0007669"/>
    <property type="project" value="TreeGrafter"/>
</dbReference>
<keyword evidence="6 12" id="KW-0106">Calcium</keyword>
<evidence type="ECO:0000256" key="8">
    <source>
        <dbReference type="ARBA" id="ARBA00022989"/>
    </source>
</evidence>
<feature type="transmembrane region" description="Helical" evidence="14">
    <location>
        <begin position="2278"/>
        <end position="2304"/>
    </location>
</feature>
<keyword evidence="4" id="KW-0732">Signal</keyword>
<keyword evidence="17" id="KW-1185">Reference proteome</keyword>
<feature type="domain" description="Cadherin" evidence="15">
    <location>
        <begin position="1371"/>
        <end position="1452"/>
    </location>
</feature>
<dbReference type="FunFam" id="2.60.40.60:FF:000081">
    <property type="entry name" value="protocadherin Fat 4"/>
    <property type="match status" value="1"/>
</dbReference>
<comment type="subcellular location">
    <subcellularLocation>
        <location evidence="1">Membrane</location>
        <topology evidence="1">Single-pass membrane protein</topology>
    </subcellularLocation>
</comment>
<evidence type="ECO:0000256" key="9">
    <source>
        <dbReference type="ARBA" id="ARBA00023136"/>
    </source>
</evidence>
<evidence type="ECO:0000256" key="14">
    <source>
        <dbReference type="SAM" id="Phobius"/>
    </source>
</evidence>
<feature type="domain" description="Cadherin" evidence="15">
    <location>
        <begin position="200"/>
        <end position="299"/>
    </location>
</feature>
<feature type="domain" description="Cadherin" evidence="15">
    <location>
        <begin position="1039"/>
        <end position="1145"/>
    </location>
</feature>
<keyword evidence="5" id="KW-0677">Repeat</keyword>
<dbReference type="SMART" id="SM00112">
    <property type="entry name" value="CA"/>
    <property type="match status" value="22"/>
</dbReference>
<proteinExistence type="predicted"/>
<dbReference type="GO" id="GO:0009887">
    <property type="term" value="P:animal organ morphogenesis"/>
    <property type="evidence" value="ECO:0007669"/>
    <property type="project" value="UniProtKB-ARBA"/>
</dbReference>